<dbReference type="KEGG" id="ttu:TERTU_2668"/>
<keyword evidence="5" id="KW-1185">Reference proteome</keyword>
<dbReference type="PANTHER" id="PTHR30055:SF222">
    <property type="entry name" value="REGULATORY PROTEIN"/>
    <property type="match status" value="1"/>
</dbReference>
<proteinExistence type="predicted"/>
<dbReference type="Proteomes" id="UP000009080">
    <property type="component" value="Chromosome"/>
</dbReference>
<evidence type="ECO:0000313" key="5">
    <source>
        <dbReference type="Proteomes" id="UP000009080"/>
    </source>
</evidence>
<dbReference type="Pfam" id="PF00440">
    <property type="entry name" value="TetR_N"/>
    <property type="match status" value="1"/>
</dbReference>
<dbReference type="RefSeq" id="WP_015818452.1">
    <property type="nucleotide sequence ID" value="NC_012997.1"/>
</dbReference>
<feature type="domain" description="HTH tetR-type" evidence="3">
    <location>
        <begin position="7"/>
        <end position="67"/>
    </location>
</feature>
<gene>
    <name evidence="4" type="ordered locus">TERTU_2668</name>
</gene>
<dbReference type="InterPro" id="IPR001647">
    <property type="entry name" value="HTH_TetR"/>
</dbReference>
<name>C5BLZ2_TERTT</name>
<evidence type="ECO:0000256" key="2">
    <source>
        <dbReference type="PROSITE-ProRule" id="PRU00335"/>
    </source>
</evidence>
<accession>C5BLZ2</accession>
<dbReference type="eggNOG" id="COG1309">
    <property type="taxonomic scope" value="Bacteria"/>
</dbReference>
<dbReference type="InterPro" id="IPR009057">
    <property type="entry name" value="Homeodomain-like_sf"/>
</dbReference>
<keyword evidence="1 2" id="KW-0238">DNA-binding</keyword>
<dbReference type="GO" id="GO:0003677">
    <property type="term" value="F:DNA binding"/>
    <property type="evidence" value="ECO:0007669"/>
    <property type="project" value="UniProtKB-UniRule"/>
</dbReference>
<dbReference type="SUPFAM" id="SSF46689">
    <property type="entry name" value="Homeodomain-like"/>
    <property type="match status" value="1"/>
</dbReference>
<dbReference type="PROSITE" id="PS50977">
    <property type="entry name" value="HTH_TETR_2"/>
    <property type="match status" value="1"/>
</dbReference>
<dbReference type="InterPro" id="IPR050109">
    <property type="entry name" value="HTH-type_TetR-like_transc_reg"/>
</dbReference>
<evidence type="ECO:0000256" key="1">
    <source>
        <dbReference type="ARBA" id="ARBA00023125"/>
    </source>
</evidence>
<evidence type="ECO:0000313" key="4">
    <source>
        <dbReference type="EMBL" id="ACR12340.1"/>
    </source>
</evidence>
<organism evidence="4 5">
    <name type="scientific">Teredinibacter turnerae (strain ATCC 39867 / T7901)</name>
    <dbReference type="NCBI Taxonomy" id="377629"/>
    <lineage>
        <taxon>Bacteria</taxon>
        <taxon>Pseudomonadati</taxon>
        <taxon>Pseudomonadota</taxon>
        <taxon>Gammaproteobacteria</taxon>
        <taxon>Cellvibrionales</taxon>
        <taxon>Cellvibrionaceae</taxon>
        <taxon>Teredinibacter</taxon>
    </lineage>
</organism>
<dbReference type="EMBL" id="CP001614">
    <property type="protein sequence ID" value="ACR12340.1"/>
    <property type="molecule type" value="Genomic_DNA"/>
</dbReference>
<dbReference type="HOGENOM" id="CLU_069356_12_9_6"/>
<dbReference type="OrthoDB" id="63332at2"/>
<feature type="DNA-binding region" description="H-T-H motif" evidence="2">
    <location>
        <begin position="30"/>
        <end position="49"/>
    </location>
</feature>
<dbReference type="STRING" id="377629.TERTU_2668"/>
<dbReference type="AlphaFoldDB" id="C5BLZ2"/>
<dbReference type="Gene3D" id="1.10.357.10">
    <property type="entry name" value="Tetracycline Repressor, domain 2"/>
    <property type="match status" value="1"/>
</dbReference>
<evidence type="ECO:0000259" key="3">
    <source>
        <dbReference type="PROSITE" id="PS50977"/>
    </source>
</evidence>
<reference evidence="4 5" key="1">
    <citation type="journal article" date="2009" name="PLoS ONE">
        <title>The complete genome of Teredinibacter turnerae T7901: an intracellular endosymbiont of marine wood-boring bivalves (shipworms).</title>
        <authorList>
            <person name="Yang J.C."/>
            <person name="Madupu R."/>
            <person name="Durkin A.S."/>
            <person name="Ekborg N.A."/>
            <person name="Pedamallu C.S."/>
            <person name="Hostetler J.B."/>
            <person name="Radune D."/>
            <person name="Toms B.S."/>
            <person name="Henrissat B."/>
            <person name="Coutinho P.M."/>
            <person name="Schwarz S."/>
            <person name="Field L."/>
            <person name="Trindade-Silva A.E."/>
            <person name="Soares C.A.G."/>
            <person name="Elshahawi S."/>
            <person name="Hanora A."/>
            <person name="Schmidt E.W."/>
            <person name="Haygood M.G."/>
            <person name="Posfai J."/>
            <person name="Benner J."/>
            <person name="Madinger C."/>
            <person name="Nove J."/>
            <person name="Anton B."/>
            <person name="Chaudhary K."/>
            <person name="Foster J."/>
            <person name="Holman A."/>
            <person name="Kumar S."/>
            <person name="Lessard P.A."/>
            <person name="Luyten Y.A."/>
            <person name="Slatko B."/>
            <person name="Wood N."/>
            <person name="Wu B."/>
            <person name="Teplitski M."/>
            <person name="Mougous J.D."/>
            <person name="Ward N."/>
            <person name="Eisen J.A."/>
            <person name="Badger J.H."/>
            <person name="Distel D.L."/>
        </authorList>
    </citation>
    <scope>NUCLEOTIDE SEQUENCE [LARGE SCALE GENOMIC DNA]</scope>
    <source>
        <strain evidence="5">ATCC 39867 / T7901</strain>
    </source>
</reference>
<protein>
    <submittedName>
        <fullName evidence="4">Transcriptional Regulator, TetR family</fullName>
    </submittedName>
</protein>
<sequence>MARVRSEEKRLAILAAATGIIVEAGLPATRTAAIAKAAGVAEGTLFVYFKTKDELVNQLYLSIKQELAAVMITTADNSLSMEAKFRHYWCKYVCWGVENHSKKLAMDQLMVSAALLPEVKEQANVPFAEVANYVAGCIEAGLLKSLPVDYVLGVFAAMAEMTINYVLQQKVAVEEYQQTGFDLLWDAVAKR</sequence>
<dbReference type="PRINTS" id="PR00455">
    <property type="entry name" value="HTHTETR"/>
</dbReference>
<dbReference type="PANTHER" id="PTHR30055">
    <property type="entry name" value="HTH-TYPE TRANSCRIPTIONAL REGULATOR RUTR"/>
    <property type="match status" value="1"/>
</dbReference>